<protein>
    <submittedName>
        <fullName evidence="2">Uncharacterized protein</fullName>
    </submittedName>
</protein>
<dbReference type="EMBL" id="CP099420">
    <property type="protein sequence ID" value="USW50574.1"/>
    <property type="molecule type" value="Genomic_DNA"/>
</dbReference>
<feature type="compositionally biased region" description="Basic and acidic residues" evidence="1">
    <location>
        <begin position="111"/>
        <end position="135"/>
    </location>
</feature>
<sequence length="155" mass="18108">MPPKLFGHNRKDTKGYFKIRPESRSSSQEEQEMRRASCETASSARSEKRPADLQRSKTAQSEATTKSGSSRRTGSGSSCWEHHPWAFPFGLRKTKTNEGDILEQSQQQAIDRARKKDEKAARKRNEKEQKAKEKREWPEHFEWFYGANMPEYWVI</sequence>
<proteinExistence type="predicted"/>
<organism evidence="2 3">
    <name type="scientific">Septoria linicola</name>
    <dbReference type="NCBI Taxonomy" id="215465"/>
    <lineage>
        <taxon>Eukaryota</taxon>
        <taxon>Fungi</taxon>
        <taxon>Dikarya</taxon>
        <taxon>Ascomycota</taxon>
        <taxon>Pezizomycotina</taxon>
        <taxon>Dothideomycetes</taxon>
        <taxon>Dothideomycetidae</taxon>
        <taxon>Mycosphaerellales</taxon>
        <taxon>Mycosphaerellaceae</taxon>
        <taxon>Septoria</taxon>
    </lineage>
</organism>
<reference evidence="2" key="1">
    <citation type="submission" date="2022-06" db="EMBL/GenBank/DDBJ databases">
        <title>Complete genome sequences of two strains of the flax pathogen Septoria linicola.</title>
        <authorList>
            <person name="Lapalu N."/>
            <person name="Simon A."/>
            <person name="Demenou B."/>
            <person name="Paumier D."/>
            <person name="Guillot M.-P."/>
            <person name="Gout L."/>
            <person name="Valade R."/>
        </authorList>
    </citation>
    <scope>NUCLEOTIDE SEQUENCE</scope>
    <source>
        <strain evidence="2">SE15195</strain>
    </source>
</reference>
<name>A0A9Q9AM29_9PEZI</name>
<feature type="compositionally biased region" description="Low complexity" evidence="1">
    <location>
        <begin position="64"/>
        <end position="78"/>
    </location>
</feature>
<gene>
    <name evidence="2" type="ORF">Slin15195_G038930</name>
</gene>
<evidence type="ECO:0000313" key="2">
    <source>
        <dbReference type="EMBL" id="USW50574.1"/>
    </source>
</evidence>
<dbReference type="OrthoDB" id="10632634at2759"/>
<dbReference type="Proteomes" id="UP001056384">
    <property type="component" value="Chromosome 3"/>
</dbReference>
<accession>A0A9Q9AM29</accession>
<keyword evidence="3" id="KW-1185">Reference proteome</keyword>
<evidence type="ECO:0000256" key="1">
    <source>
        <dbReference type="SAM" id="MobiDB-lite"/>
    </source>
</evidence>
<dbReference type="AlphaFoldDB" id="A0A9Q9AM29"/>
<feature type="region of interest" description="Disordered" evidence="1">
    <location>
        <begin position="1"/>
        <end position="135"/>
    </location>
</feature>
<evidence type="ECO:0000313" key="3">
    <source>
        <dbReference type="Proteomes" id="UP001056384"/>
    </source>
</evidence>
<feature type="compositionally biased region" description="Basic and acidic residues" evidence="1">
    <location>
        <begin position="45"/>
        <end position="55"/>
    </location>
</feature>
<feature type="compositionally biased region" description="Basic and acidic residues" evidence="1">
    <location>
        <begin position="9"/>
        <end position="23"/>
    </location>
</feature>